<keyword evidence="2" id="KW-0812">Transmembrane</keyword>
<reference evidence="3 4" key="1">
    <citation type="journal article" date="2014" name="Int. J. Syst. Evol. Microbiol.">
        <title>Complete genome sequence of Corynebacterium casei LMG S-19264T (=DSM 44701T), isolated from a smear-ripened cheese.</title>
        <authorList>
            <consortium name="US DOE Joint Genome Institute (JGI-PGF)"/>
            <person name="Walter F."/>
            <person name="Albersmeier A."/>
            <person name="Kalinowski J."/>
            <person name="Ruckert C."/>
        </authorList>
    </citation>
    <scope>NUCLEOTIDE SEQUENCE [LARGE SCALE GENOMIC DNA]</scope>
    <source>
        <strain evidence="3 4">CGMCC 1.12976</strain>
    </source>
</reference>
<sequence>MTDLPPRDAVANTGANPGDASHETATETEAEAGSRDAAPAIVANTGEAAQPPAQPNGDRGALIVVVAASVVALLMVLGGSFWAWSALSQSRYNAASIALQTQLGAEAVAVHAYDARLADMNSLALRIASVTARPEFTADTSAEAGALRQDLGVAQPLATAPAATSPDSADALPAAGYRPAWQLLGDSEHLEALTRQSQQTTAQLSSKTTDAKSAEDTLTAAEAAYFSATATTAEQLIATDTLSNRSVQVPLIHLIDQARNPSMSLSRDGAFLGSIVDAEAQVRASQATNQAHQNDPAWSVRREIEAYARSLSNGIALEFVWAPEVSGLGSGWLSGTAQTFDTDGGYAIISLNYSVEDAWTDGLNETDDHALVAHEVGHTQIYRCAKLFNDPAFAGNQETWATAWSISQGFDVEGSGIQAYGRPTDAQIALAAQCR</sequence>
<evidence type="ECO:0000256" key="2">
    <source>
        <dbReference type="SAM" id="Phobius"/>
    </source>
</evidence>
<feature type="transmembrane region" description="Helical" evidence="2">
    <location>
        <begin position="61"/>
        <end position="84"/>
    </location>
</feature>
<dbReference type="EMBL" id="BMGP01000002">
    <property type="protein sequence ID" value="GGF22380.1"/>
    <property type="molecule type" value="Genomic_DNA"/>
</dbReference>
<keyword evidence="2" id="KW-0472">Membrane</keyword>
<evidence type="ECO:0000313" key="3">
    <source>
        <dbReference type="EMBL" id="GGF22380.1"/>
    </source>
</evidence>
<accession>A0A917B5Z5</accession>
<keyword evidence="4" id="KW-1185">Reference proteome</keyword>
<proteinExistence type="predicted"/>
<protein>
    <submittedName>
        <fullName evidence="3">Uncharacterized protein</fullName>
    </submittedName>
</protein>
<dbReference type="Proteomes" id="UP000598775">
    <property type="component" value="Unassembled WGS sequence"/>
</dbReference>
<organism evidence="3 4">
    <name type="scientific">Subtercola lobariae</name>
    <dbReference type="NCBI Taxonomy" id="1588641"/>
    <lineage>
        <taxon>Bacteria</taxon>
        <taxon>Bacillati</taxon>
        <taxon>Actinomycetota</taxon>
        <taxon>Actinomycetes</taxon>
        <taxon>Micrococcales</taxon>
        <taxon>Microbacteriaceae</taxon>
        <taxon>Subtercola</taxon>
    </lineage>
</organism>
<gene>
    <name evidence="3" type="ORF">GCM10011399_15050</name>
</gene>
<keyword evidence="2" id="KW-1133">Transmembrane helix</keyword>
<dbReference type="RefSeq" id="WP_188676010.1">
    <property type="nucleotide sequence ID" value="NZ_BMGP01000002.1"/>
</dbReference>
<evidence type="ECO:0000256" key="1">
    <source>
        <dbReference type="SAM" id="MobiDB-lite"/>
    </source>
</evidence>
<dbReference type="AlphaFoldDB" id="A0A917B5Z5"/>
<comment type="caution">
    <text evidence="3">The sequence shown here is derived from an EMBL/GenBank/DDBJ whole genome shotgun (WGS) entry which is preliminary data.</text>
</comment>
<feature type="region of interest" description="Disordered" evidence="1">
    <location>
        <begin position="1"/>
        <end position="37"/>
    </location>
</feature>
<evidence type="ECO:0000313" key="4">
    <source>
        <dbReference type="Proteomes" id="UP000598775"/>
    </source>
</evidence>
<name>A0A917B5Z5_9MICO</name>